<dbReference type="KEGG" id="cyp:PCC8801_0863"/>
<dbReference type="Pfam" id="PF12894">
    <property type="entry name" value="ANAPC4_WD40"/>
    <property type="match status" value="1"/>
</dbReference>
<dbReference type="STRING" id="41431.PCC8801_0863"/>
<dbReference type="OrthoDB" id="434800at2"/>
<sequence length="358" mass="40106">MFNLKPTLQTLFELQWSRKLADYVTDLSWSNRDYLAASSGIGEVLLWNFNTEEVNLILSPEDTQEKSIDCLQFSADGQFLAAAGQEGKVRIWQILPELQLLNHWGKEGQWIEQLAWHPTQNLLAFSIGRYVQIVDIFAEEIIVTLPFESSSVLAIAWYPSGERLAIAGNGGIKIWKNNSWDEEPIVLEMPAACTAIAWSNQGEYLAASCLDNTVLVWRFPEDNPWRMVGFEGKIRQLAWSTIPSGIAPLLAVACQNTIVVWKKQKTDKEGWLSRTLIHHEAVIKNVVFQPNTLLLASVGTDGLLLFWKKAEQLTQSLEGVSTEFSRLIWHPLGKKLALGGANGELLILTQSTRGKGFG</sequence>
<dbReference type="PANTHER" id="PTHR19920:SF0">
    <property type="entry name" value="CYTOSOLIC IRON-SULFUR PROTEIN ASSEMBLY PROTEIN CIAO1-RELATED"/>
    <property type="match status" value="1"/>
</dbReference>
<keyword evidence="5" id="KW-1185">Reference proteome</keyword>
<keyword evidence="1" id="KW-0853">WD repeat</keyword>
<organism evidence="4 5">
    <name type="scientific">Rippkaea orientalis (strain PCC 8801 / RF-1)</name>
    <name type="common">Cyanothece sp. (strain PCC 8801)</name>
    <dbReference type="NCBI Taxonomy" id="41431"/>
    <lineage>
        <taxon>Bacteria</taxon>
        <taxon>Bacillati</taxon>
        <taxon>Cyanobacteriota</taxon>
        <taxon>Cyanophyceae</taxon>
        <taxon>Oscillatoriophycideae</taxon>
        <taxon>Chroococcales</taxon>
        <taxon>Aphanothecaceae</taxon>
        <taxon>Rippkaea</taxon>
        <taxon>Rippkaea orientalis</taxon>
    </lineage>
</organism>
<dbReference type="PROSITE" id="PS50294">
    <property type="entry name" value="WD_REPEATS_REGION"/>
    <property type="match status" value="1"/>
</dbReference>
<evidence type="ECO:0000313" key="5">
    <source>
        <dbReference type="Proteomes" id="UP000008204"/>
    </source>
</evidence>
<dbReference type="SUPFAM" id="SSF50978">
    <property type="entry name" value="WD40 repeat-like"/>
    <property type="match status" value="1"/>
</dbReference>
<evidence type="ECO:0000313" key="4">
    <source>
        <dbReference type="EMBL" id="ACK64941.1"/>
    </source>
</evidence>
<dbReference type="AlphaFoldDB" id="B7JYS1"/>
<dbReference type="Gene3D" id="2.130.10.10">
    <property type="entry name" value="YVTN repeat-like/Quinoprotein amine dehydrogenase"/>
    <property type="match status" value="2"/>
</dbReference>
<proteinExistence type="predicted"/>
<dbReference type="EMBL" id="CP001287">
    <property type="protein sequence ID" value="ACK64941.1"/>
    <property type="molecule type" value="Genomic_DNA"/>
</dbReference>
<dbReference type="InterPro" id="IPR036322">
    <property type="entry name" value="WD40_repeat_dom_sf"/>
</dbReference>
<reference evidence="5" key="1">
    <citation type="journal article" date="2011" name="MBio">
        <title>Novel metabolic attributes of the genus Cyanothece, comprising a group of unicellular nitrogen-fixing Cyanobacteria.</title>
        <authorList>
            <person name="Bandyopadhyay A."/>
            <person name="Elvitigala T."/>
            <person name="Welsh E."/>
            <person name="Stockel J."/>
            <person name="Liberton M."/>
            <person name="Min H."/>
            <person name="Sherman L.A."/>
            <person name="Pakrasi H.B."/>
        </authorList>
    </citation>
    <scope>NUCLEOTIDE SEQUENCE [LARGE SCALE GENOMIC DNA]</scope>
    <source>
        <strain evidence="5">PCC 8801</strain>
    </source>
</reference>
<dbReference type="SMART" id="SM00320">
    <property type="entry name" value="WD40"/>
    <property type="match status" value="8"/>
</dbReference>
<dbReference type="Pfam" id="PF00400">
    <property type="entry name" value="WD40"/>
    <property type="match status" value="1"/>
</dbReference>
<dbReference type="Proteomes" id="UP000008204">
    <property type="component" value="Chromosome"/>
</dbReference>
<feature type="repeat" description="WD" evidence="1">
    <location>
        <begin position="61"/>
        <end position="94"/>
    </location>
</feature>
<feature type="repeat" description="WD" evidence="1">
    <location>
        <begin position="276"/>
        <end position="308"/>
    </location>
</feature>
<name>B7JYS1_RIPO1</name>
<dbReference type="PANTHER" id="PTHR19920">
    <property type="entry name" value="WD40 PROTEIN CIAO1"/>
    <property type="match status" value="1"/>
</dbReference>
<dbReference type="HOGENOM" id="CLU_067065_0_0_3"/>
<feature type="domain" description="Anaphase-promoting complex subunit 4-like WD40" evidence="3">
    <location>
        <begin position="28"/>
        <end position="94"/>
    </location>
</feature>
<dbReference type="GO" id="GO:0016226">
    <property type="term" value="P:iron-sulfur cluster assembly"/>
    <property type="evidence" value="ECO:0007669"/>
    <property type="project" value="TreeGrafter"/>
</dbReference>
<dbReference type="GO" id="GO:0097361">
    <property type="term" value="C:cytosolic [4Fe-4S] assembly targeting complex"/>
    <property type="evidence" value="ECO:0007669"/>
    <property type="project" value="TreeGrafter"/>
</dbReference>
<dbReference type="RefSeq" id="WP_012594216.1">
    <property type="nucleotide sequence ID" value="NC_011726.1"/>
</dbReference>
<dbReference type="InterPro" id="IPR024977">
    <property type="entry name" value="Apc4-like_WD40_dom"/>
</dbReference>
<dbReference type="InterPro" id="IPR001680">
    <property type="entry name" value="WD40_rpt"/>
</dbReference>
<protein>
    <submittedName>
        <fullName evidence="4">WD-40 repeat protein</fullName>
    </submittedName>
</protein>
<dbReference type="Pfam" id="PF08662">
    <property type="entry name" value="eIF2A"/>
    <property type="match status" value="1"/>
</dbReference>
<evidence type="ECO:0000259" key="3">
    <source>
        <dbReference type="Pfam" id="PF12894"/>
    </source>
</evidence>
<dbReference type="InterPro" id="IPR013979">
    <property type="entry name" value="TIF_beta_prop-like"/>
</dbReference>
<accession>B7JYS1</accession>
<evidence type="ECO:0000256" key="1">
    <source>
        <dbReference type="PROSITE-ProRule" id="PRU00221"/>
    </source>
</evidence>
<feature type="domain" description="Translation initiation factor beta propellor-like" evidence="2">
    <location>
        <begin position="107"/>
        <end position="233"/>
    </location>
</feature>
<dbReference type="InterPro" id="IPR015943">
    <property type="entry name" value="WD40/YVTN_repeat-like_dom_sf"/>
</dbReference>
<gene>
    <name evidence="4" type="ordered locus">PCC8801_0863</name>
</gene>
<dbReference type="eggNOG" id="COG2319">
    <property type="taxonomic scope" value="Bacteria"/>
</dbReference>
<evidence type="ECO:0000259" key="2">
    <source>
        <dbReference type="Pfam" id="PF08662"/>
    </source>
</evidence>
<dbReference type="PROSITE" id="PS50082">
    <property type="entry name" value="WD_REPEATS_2"/>
    <property type="match status" value="2"/>
</dbReference>